<dbReference type="SUPFAM" id="SSF51726">
    <property type="entry name" value="UROD/MetE-like"/>
    <property type="match status" value="1"/>
</dbReference>
<dbReference type="AlphaFoldDB" id="A0A8J4DP78"/>
<sequence>MLGHADRIATTHAGSLPRPEELLSLVMAREAGADVDETELREQVRTAVEQVARRQAAAGVDLLNDGEFDKAAYFTYATERLTGFVEGVSIAEATAWMGVAIRDFPDYAERLMTVMAPASGIRVRACEGPVSYVGHDPLQAEIATLRAAATAAGTSSAFLSSASPGLIAQGAPNRYYATEEDYLTALAEAMRTEYEAIHAAGFVLQVDCPDLAMSAPAFDSVGDFRRHVRMRVEALNYALSGIPAEAVRMHVCWGGGELPRTTDIELHHIIDLLLAAKPAGLMVMAANARHAHEWQVFEEARLPEGKYLIPGVIDIGSNVVEHPQVVAQRLVRYADVVGRDNIVAGTDCGFGPVAGMSAVVPTVVWAKLEAMRDGARIATDRLWGSGD</sequence>
<reference evidence="2" key="1">
    <citation type="submission" date="2021-01" db="EMBL/GenBank/DDBJ databases">
        <title>Whole genome shotgun sequence of Virgisporangium aliadipatigenens NBRC 105644.</title>
        <authorList>
            <person name="Komaki H."/>
            <person name="Tamura T."/>
        </authorList>
    </citation>
    <scope>NUCLEOTIDE SEQUENCE</scope>
    <source>
        <strain evidence="2">NBRC 105644</strain>
    </source>
</reference>
<keyword evidence="3" id="KW-1185">Reference proteome</keyword>
<dbReference type="Gene3D" id="3.20.20.210">
    <property type="match status" value="1"/>
</dbReference>
<evidence type="ECO:0000259" key="1">
    <source>
        <dbReference type="Pfam" id="PF01717"/>
    </source>
</evidence>
<dbReference type="InterPro" id="IPR002629">
    <property type="entry name" value="Met_Synth_C/arc"/>
</dbReference>
<proteinExistence type="predicted"/>
<dbReference type="Pfam" id="PF01717">
    <property type="entry name" value="Meth_synt_2"/>
    <property type="match status" value="2"/>
</dbReference>
<evidence type="ECO:0000313" key="2">
    <source>
        <dbReference type="EMBL" id="GIJ45234.1"/>
    </source>
</evidence>
<name>A0A8J4DP78_9ACTN</name>
<dbReference type="PANTHER" id="PTHR43844:SF2">
    <property type="entry name" value="SYNTHASE, VITAMIN-B12 INDEPENDENT, PUTATIVE (AFU_ORTHOLOGUE AFUA_3G12060)-RELATED"/>
    <property type="match status" value="1"/>
</dbReference>
<protein>
    <submittedName>
        <fullName evidence="2">Methionine synthase</fullName>
    </submittedName>
</protein>
<dbReference type="EMBL" id="BOPF01000006">
    <property type="protein sequence ID" value="GIJ45234.1"/>
    <property type="molecule type" value="Genomic_DNA"/>
</dbReference>
<dbReference type="PANTHER" id="PTHR43844">
    <property type="entry name" value="METHIONINE SYNTHASE"/>
    <property type="match status" value="1"/>
</dbReference>
<comment type="caution">
    <text evidence="2">The sequence shown here is derived from an EMBL/GenBank/DDBJ whole genome shotgun (WGS) entry which is preliminary data.</text>
</comment>
<feature type="domain" description="Cobalamin-independent methionine synthase MetE C-terminal/archaeal" evidence="1">
    <location>
        <begin position="180"/>
        <end position="351"/>
    </location>
</feature>
<gene>
    <name evidence="2" type="ORF">Val02_21200</name>
</gene>
<dbReference type="GO" id="GO:0008270">
    <property type="term" value="F:zinc ion binding"/>
    <property type="evidence" value="ECO:0007669"/>
    <property type="project" value="InterPro"/>
</dbReference>
<feature type="domain" description="Cobalamin-independent methionine synthase MetE C-terminal/archaeal" evidence="1">
    <location>
        <begin position="9"/>
        <end position="86"/>
    </location>
</feature>
<accession>A0A8J4DP78</accession>
<evidence type="ECO:0000313" key="3">
    <source>
        <dbReference type="Proteomes" id="UP000619260"/>
    </source>
</evidence>
<dbReference type="CDD" id="cd03311">
    <property type="entry name" value="CIMS_C_terminal_like"/>
    <property type="match status" value="1"/>
</dbReference>
<dbReference type="GO" id="GO:0009086">
    <property type="term" value="P:methionine biosynthetic process"/>
    <property type="evidence" value="ECO:0007669"/>
    <property type="project" value="InterPro"/>
</dbReference>
<dbReference type="InterPro" id="IPR038071">
    <property type="entry name" value="UROD/MetE-like_sf"/>
</dbReference>
<organism evidence="2 3">
    <name type="scientific">Virgisporangium aliadipatigenens</name>
    <dbReference type="NCBI Taxonomy" id="741659"/>
    <lineage>
        <taxon>Bacteria</taxon>
        <taxon>Bacillati</taxon>
        <taxon>Actinomycetota</taxon>
        <taxon>Actinomycetes</taxon>
        <taxon>Micromonosporales</taxon>
        <taxon>Micromonosporaceae</taxon>
        <taxon>Virgisporangium</taxon>
    </lineage>
</organism>
<dbReference type="Proteomes" id="UP000619260">
    <property type="component" value="Unassembled WGS sequence"/>
</dbReference>
<dbReference type="GO" id="GO:0003871">
    <property type="term" value="F:5-methyltetrahydropteroyltriglutamate-homocysteine S-methyltransferase activity"/>
    <property type="evidence" value="ECO:0007669"/>
    <property type="project" value="InterPro"/>
</dbReference>